<keyword evidence="1" id="KW-0812">Transmembrane</keyword>
<comment type="caution">
    <text evidence="2">The sequence shown here is derived from an EMBL/GenBank/DDBJ whole genome shotgun (WGS) entry which is preliminary data.</text>
</comment>
<evidence type="ECO:0000313" key="3">
    <source>
        <dbReference type="Proteomes" id="UP000319525"/>
    </source>
</evidence>
<dbReference type="GeneID" id="57143024"/>
<protein>
    <submittedName>
        <fullName evidence="2">Uncharacterized protein</fullName>
    </submittedName>
</protein>
<name>A0A4Y3QGG9_MICTE</name>
<reference evidence="2 3" key="1">
    <citation type="submission" date="2019-06" db="EMBL/GenBank/DDBJ databases">
        <title>Whole genome shotgun sequence of Microbacterium testaceum NBRC 12675.</title>
        <authorList>
            <person name="Hosoyama A."/>
            <person name="Uohara A."/>
            <person name="Ohji S."/>
            <person name="Ichikawa N."/>
        </authorList>
    </citation>
    <scope>NUCLEOTIDE SEQUENCE [LARGE SCALE GENOMIC DNA]</scope>
    <source>
        <strain evidence="2 3">NBRC 12675</strain>
    </source>
</reference>
<dbReference type="Proteomes" id="UP000319525">
    <property type="component" value="Unassembled WGS sequence"/>
</dbReference>
<gene>
    <name evidence="2" type="ORF">MTE01_03110</name>
</gene>
<keyword evidence="1" id="KW-0472">Membrane</keyword>
<proteinExistence type="predicted"/>
<dbReference type="AlphaFoldDB" id="A0A4Y3QGG9"/>
<dbReference type="EMBL" id="BJML01000001">
    <property type="protein sequence ID" value="GEB44366.1"/>
    <property type="molecule type" value="Genomic_DNA"/>
</dbReference>
<dbReference type="RefSeq" id="WP_103206541.1">
    <property type="nucleotide sequence ID" value="NZ_BJML01000001.1"/>
</dbReference>
<feature type="transmembrane region" description="Helical" evidence="1">
    <location>
        <begin position="20"/>
        <end position="43"/>
    </location>
</feature>
<evidence type="ECO:0000313" key="2">
    <source>
        <dbReference type="EMBL" id="GEB44366.1"/>
    </source>
</evidence>
<keyword evidence="1" id="KW-1133">Transmembrane helix</keyword>
<evidence type="ECO:0000256" key="1">
    <source>
        <dbReference type="SAM" id="Phobius"/>
    </source>
</evidence>
<organism evidence="2 3">
    <name type="scientific">Microbacterium testaceum</name>
    <name type="common">Aureobacterium testaceum</name>
    <name type="synonym">Brevibacterium testaceum</name>
    <dbReference type="NCBI Taxonomy" id="2033"/>
    <lineage>
        <taxon>Bacteria</taxon>
        <taxon>Bacillati</taxon>
        <taxon>Actinomycetota</taxon>
        <taxon>Actinomycetes</taxon>
        <taxon>Micrococcales</taxon>
        <taxon>Microbacteriaceae</taxon>
        <taxon>Microbacterium</taxon>
    </lineage>
</organism>
<sequence length="65" mass="6826">MYVNRGVGGGAAGVLAVTGLTVPLAALVIVAAIMIAVGVLVLWRAYRLRVQTPSPHRFGEARGRR</sequence>
<accession>A0A4Y3QGG9</accession>